<reference evidence="3" key="1">
    <citation type="journal article" date="2019" name="Int. J. Syst. Evol. Microbiol.">
        <title>The Global Catalogue of Microorganisms (GCM) 10K type strain sequencing project: providing services to taxonomists for standard genome sequencing and annotation.</title>
        <authorList>
            <consortium name="The Broad Institute Genomics Platform"/>
            <consortium name="The Broad Institute Genome Sequencing Center for Infectious Disease"/>
            <person name="Wu L."/>
            <person name="Ma J."/>
        </authorList>
    </citation>
    <scope>NUCLEOTIDE SEQUENCE [LARGE SCALE GENOMIC DNA]</scope>
    <source>
        <strain evidence="3">CCUG 51308</strain>
    </source>
</reference>
<evidence type="ECO:0000256" key="1">
    <source>
        <dbReference type="SAM" id="SignalP"/>
    </source>
</evidence>
<protein>
    <recommendedName>
        <fullName evidence="4">DUF2066 domain-containing protein</fullName>
    </recommendedName>
</protein>
<feature type="signal peptide" evidence="1">
    <location>
        <begin position="1"/>
        <end position="24"/>
    </location>
</feature>
<dbReference type="EMBL" id="JBHTBR010000002">
    <property type="protein sequence ID" value="MFC7290787.1"/>
    <property type="molecule type" value="Genomic_DNA"/>
</dbReference>
<comment type="caution">
    <text evidence="2">The sequence shown here is derived from an EMBL/GenBank/DDBJ whole genome shotgun (WGS) entry which is preliminary data.</text>
</comment>
<feature type="chain" id="PRO_5046086283" description="DUF2066 domain-containing protein" evidence="1">
    <location>
        <begin position="25"/>
        <end position="337"/>
    </location>
</feature>
<name>A0ABW2IIN2_9PROT</name>
<keyword evidence="1" id="KW-0732">Signal</keyword>
<accession>A0ABW2IIN2</accession>
<sequence length="337" mass="36851">MNRFARSFVAAVSMLWLAIGASYADVYLVTDIAVDATAATTIEARAKAFDEARVKGANRLLQRITLSEDRSAARGLTINSSVAARLAAAVDVQDEKQSANHYIGILAVKFDERAVKAFLRVYDIPFVDSQASLALLIPEVENGVNPDEWAMVWGNSVDKNVLSPYVTSEAIYLNDVNWDDIAEEAYRMSALRGVVARAKLVGTNYFVDLYDVRQEYTGRLPIGTAGPFPDLEQAKSGAISYLEGTWKAQNIVRAIGETSVSVIVRYNNQQGWVAVQKGLKNSRLVKNVLVENVTVQGADVSFSFAGRPDQLAAELRASGVLLSSDDYGWLLEPVSFQ</sequence>
<organism evidence="2 3">
    <name type="scientific">Hirschia litorea</name>
    <dbReference type="NCBI Taxonomy" id="1199156"/>
    <lineage>
        <taxon>Bacteria</taxon>
        <taxon>Pseudomonadati</taxon>
        <taxon>Pseudomonadota</taxon>
        <taxon>Alphaproteobacteria</taxon>
        <taxon>Hyphomonadales</taxon>
        <taxon>Hyphomonadaceae</taxon>
        <taxon>Hirschia</taxon>
    </lineage>
</organism>
<dbReference type="Proteomes" id="UP001596492">
    <property type="component" value="Unassembled WGS sequence"/>
</dbReference>
<keyword evidence="3" id="KW-1185">Reference proteome</keyword>
<gene>
    <name evidence="2" type="ORF">ACFQS8_04105</name>
</gene>
<evidence type="ECO:0000313" key="3">
    <source>
        <dbReference type="Proteomes" id="UP001596492"/>
    </source>
</evidence>
<proteinExistence type="predicted"/>
<evidence type="ECO:0008006" key="4">
    <source>
        <dbReference type="Google" id="ProtNLM"/>
    </source>
</evidence>
<dbReference type="RefSeq" id="WP_382165977.1">
    <property type="nucleotide sequence ID" value="NZ_JBHTBR010000002.1"/>
</dbReference>
<evidence type="ECO:0000313" key="2">
    <source>
        <dbReference type="EMBL" id="MFC7290787.1"/>
    </source>
</evidence>